<keyword evidence="1" id="KW-0742">SOS response</keyword>
<evidence type="ECO:0000259" key="3">
    <source>
        <dbReference type="PROSITE" id="PS50164"/>
    </source>
</evidence>
<dbReference type="SUPFAM" id="SSF46600">
    <property type="entry name" value="C-terminal UvrC-binding domain of UvrB"/>
    <property type="match status" value="1"/>
</dbReference>
<evidence type="ECO:0000313" key="5">
    <source>
        <dbReference type="EMBL" id="BCZ17982.1"/>
    </source>
</evidence>
<dbReference type="InterPro" id="IPR001162">
    <property type="entry name" value="UvrC_RNase_H_dom"/>
</dbReference>
<dbReference type="InterPro" id="IPR050066">
    <property type="entry name" value="UvrABC_protein_C"/>
</dbReference>
<dbReference type="PANTHER" id="PTHR30562:SF1">
    <property type="entry name" value="UVRABC SYSTEM PROTEIN C"/>
    <property type="match status" value="1"/>
</dbReference>
<dbReference type="Pfam" id="PF08459">
    <property type="entry name" value="UvrC_RNaseH_dom"/>
    <property type="match status" value="1"/>
</dbReference>
<dbReference type="EMBL" id="AP024814">
    <property type="protein sequence ID" value="BCZ17982.1"/>
    <property type="molecule type" value="Genomic_DNA"/>
</dbReference>
<name>A0ABM7SC67_9HELI</name>
<keyword evidence="6" id="KW-1185">Reference proteome</keyword>
<evidence type="ECO:0000259" key="4">
    <source>
        <dbReference type="PROSITE" id="PS50165"/>
    </source>
</evidence>
<sequence length="417" mass="47508">MDRKTLENLPTTSGVYLYFDSKDDLLYVGKAKNLQKRILSYFRVQGGQVTPNSKNSVRIQRMVSQIAYLQIQTTNSEEEALLLENKLIKTKQPKYNVLLKDSKTYPYICLDLSQPYPTLERTREPLAGHKCFGPFSLASLGLLESVQALIPLVQSKSCLRGKKPCIFHQMGRCLAPCTGKVSPQEYAPLVQEALDLLEHKDKLCARLKERMRVLATQERFEEAAIFRDYWQAVRTLLKRTEQPEMQMELALQELLGLAKPPKRIEVFDVSHHAQSACVGGMVVYSRGKWLKSAYRRYSLKGSDEYAQMHEMLERRVKQGGLPDLWLLDGGRAQALLAMQILESFGVSVAVVALAKEKVDKRAKRGGGDVADTIYGVSQTWKLKVQDARLQFLQKLRDEAHRFALAYHRLKKRKAFLG</sequence>
<dbReference type="InterPro" id="IPR036876">
    <property type="entry name" value="UVR_dom_sf"/>
</dbReference>
<accession>A0ABM7SC67</accession>
<dbReference type="InterPro" id="IPR038476">
    <property type="entry name" value="UvrC_RNase_H_dom_sf"/>
</dbReference>
<gene>
    <name evidence="5" type="ORF">NHP190003_12640</name>
</gene>
<dbReference type="SUPFAM" id="SSF82771">
    <property type="entry name" value="GIY-YIG endonuclease"/>
    <property type="match status" value="1"/>
</dbReference>
<dbReference type="RefSeq" id="WP_221279251.1">
    <property type="nucleotide sequence ID" value="NZ_AP024814.1"/>
</dbReference>
<evidence type="ECO:0000256" key="1">
    <source>
        <dbReference type="ARBA" id="ARBA00023236"/>
    </source>
</evidence>
<evidence type="ECO:0000313" key="6">
    <source>
        <dbReference type="Proteomes" id="UP000826775"/>
    </source>
</evidence>
<feature type="domain" description="UvrC family homology region profile" evidence="4">
    <location>
        <begin position="231"/>
        <end position="341"/>
    </location>
</feature>
<dbReference type="Pfam" id="PF01541">
    <property type="entry name" value="GIY-YIG"/>
    <property type="match status" value="1"/>
</dbReference>
<dbReference type="InterPro" id="IPR000305">
    <property type="entry name" value="GIY-YIG_endonuc"/>
</dbReference>
<feature type="domain" description="GIY-YIG" evidence="3">
    <location>
        <begin position="11"/>
        <end position="97"/>
    </location>
</feature>
<dbReference type="Gene3D" id="3.40.1440.10">
    <property type="entry name" value="GIY-YIG endonuclease"/>
    <property type="match status" value="1"/>
</dbReference>
<dbReference type="InterPro" id="IPR047296">
    <property type="entry name" value="GIY-YIG_UvrC_Cho"/>
</dbReference>
<dbReference type="Gene3D" id="3.30.420.340">
    <property type="entry name" value="UvrC, RNAse H endonuclease domain"/>
    <property type="match status" value="1"/>
</dbReference>
<dbReference type="InterPro" id="IPR001943">
    <property type="entry name" value="UVR_dom"/>
</dbReference>
<dbReference type="SMART" id="SM00465">
    <property type="entry name" value="GIYc"/>
    <property type="match status" value="1"/>
</dbReference>
<dbReference type="PROSITE" id="PS50151">
    <property type="entry name" value="UVR"/>
    <property type="match status" value="1"/>
</dbReference>
<dbReference type="InterPro" id="IPR035901">
    <property type="entry name" value="GIY-YIG_endonuc_sf"/>
</dbReference>
<reference evidence="5 6" key="1">
    <citation type="submission" date="2021-07" db="EMBL/GenBank/DDBJ databases">
        <title>Novel Helicobacter sp. Isolated from a dog.</title>
        <authorList>
            <person name="Rimbara E."/>
            <person name="Suzuki M."/>
        </authorList>
    </citation>
    <scope>NUCLEOTIDE SEQUENCE [LARGE SCALE GENOMIC DNA]</scope>
    <source>
        <strain evidence="6">NHP19-003</strain>
    </source>
</reference>
<organism evidence="5 6">
    <name type="scientific">Helicobacter gastrocanis</name>
    <dbReference type="NCBI Taxonomy" id="2849641"/>
    <lineage>
        <taxon>Bacteria</taxon>
        <taxon>Pseudomonadati</taxon>
        <taxon>Campylobacterota</taxon>
        <taxon>Epsilonproteobacteria</taxon>
        <taxon>Campylobacterales</taxon>
        <taxon>Helicobacteraceae</taxon>
        <taxon>Helicobacter</taxon>
    </lineage>
</organism>
<keyword evidence="1" id="KW-0227">DNA damage</keyword>
<dbReference type="Proteomes" id="UP000826775">
    <property type="component" value="Chromosome"/>
</dbReference>
<evidence type="ECO:0008006" key="7">
    <source>
        <dbReference type="Google" id="ProtNLM"/>
    </source>
</evidence>
<protein>
    <recommendedName>
        <fullName evidence="7">Excinuclease ABC subunit C</fullName>
    </recommendedName>
</protein>
<dbReference type="PANTHER" id="PTHR30562">
    <property type="entry name" value="UVRC/OXIDOREDUCTASE"/>
    <property type="match status" value="1"/>
</dbReference>
<proteinExistence type="predicted"/>
<feature type="domain" description="UVR" evidence="2">
    <location>
        <begin position="201"/>
        <end position="236"/>
    </location>
</feature>
<dbReference type="PROSITE" id="PS50165">
    <property type="entry name" value="UVRC"/>
    <property type="match status" value="1"/>
</dbReference>
<evidence type="ECO:0000259" key="2">
    <source>
        <dbReference type="PROSITE" id="PS50151"/>
    </source>
</evidence>
<dbReference type="PROSITE" id="PS50164">
    <property type="entry name" value="GIY_YIG"/>
    <property type="match status" value="1"/>
</dbReference>
<dbReference type="CDD" id="cd10434">
    <property type="entry name" value="GIY-YIG_UvrC_Cho"/>
    <property type="match status" value="1"/>
</dbReference>